<feature type="domain" description="PucR C-terminal helix-turn-helix" evidence="2">
    <location>
        <begin position="482"/>
        <end position="540"/>
    </location>
</feature>
<organism evidence="4 5">
    <name type="scientific">Streptomyces macrosporus</name>
    <dbReference type="NCBI Taxonomy" id="44032"/>
    <lineage>
        <taxon>Bacteria</taxon>
        <taxon>Bacillati</taxon>
        <taxon>Actinomycetota</taxon>
        <taxon>Actinomycetes</taxon>
        <taxon>Kitasatosporales</taxon>
        <taxon>Streptomycetaceae</taxon>
        <taxon>Streptomyces</taxon>
    </lineage>
</organism>
<dbReference type="Pfam" id="PF13556">
    <property type="entry name" value="HTH_30"/>
    <property type="match status" value="1"/>
</dbReference>
<comment type="caution">
    <text evidence="4">The sequence shown here is derived from an EMBL/GenBank/DDBJ whole genome shotgun (WGS) entry which is preliminary data.</text>
</comment>
<dbReference type="Pfam" id="PF17853">
    <property type="entry name" value="GGDEF_2"/>
    <property type="match status" value="1"/>
</dbReference>
<gene>
    <name evidence="4" type="ORF">GCM10010405_27870</name>
</gene>
<dbReference type="InterPro" id="IPR025736">
    <property type="entry name" value="PucR_C-HTH_dom"/>
</dbReference>
<dbReference type="Gene3D" id="1.10.10.2840">
    <property type="entry name" value="PucR C-terminal helix-turn-helix domain"/>
    <property type="match status" value="1"/>
</dbReference>
<evidence type="ECO:0000259" key="3">
    <source>
        <dbReference type="Pfam" id="PF17853"/>
    </source>
</evidence>
<dbReference type="RefSeq" id="WP_344322617.1">
    <property type="nucleotide sequence ID" value="NZ_BAAASZ010000020.1"/>
</dbReference>
<evidence type="ECO:0000313" key="5">
    <source>
        <dbReference type="Proteomes" id="UP001501638"/>
    </source>
</evidence>
<evidence type="ECO:0000259" key="2">
    <source>
        <dbReference type="Pfam" id="PF13556"/>
    </source>
</evidence>
<dbReference type="InterPro" id="IPR051448">
    <property type="entry name" value="CdaR-like_regulators"/>
</dbReference>
<keyword evidence="5" id="KW-1185">Reference proteome</keyword>
<evidence type="ECO:0000313" key="4">
    <source>
        <dbReference type="EMBL" id="GAA2442769.1"/>
    </source>
</evidence>
<dbReference type="Proteomes" id="UP001501638">
    <property type="component" value="Unassembled WGS sequence"/>
</dbReference>
<proteinExistence type="inferred from homology"/>
<accession>A0ABP5X6N8</accession>
<comment type="similarity">
    <text evidence="1">Belongs to the CdaR family.</text>
</comment>
<dbReference type="InterPro" id="IPR041522">
    <property type="entry name" value="CdaR_GGDEF"/>
</dbReference>
<dbReference type="EMBL" id="BAAASZ010000020">
    <property type="protein sequence ID" value="GAA2442769.1"/>
    <property type="molecule type" value="Genomic_DNA"/>
</dbReference>
<sequence>MGTTGLSGREPGSAPRVTLEELLSVVGTGALGLGTAPRGLEVTVDGVTVLDARDPGIARGDLVLAVGVDPESAAAVDVVRQVGDAGAAAVVFGPGDSGRPAETLRTAAEEAGVAVLFRTTWYRWARLVSVLLAGLAAAGVRPDPWAADVAPGDLNGLADAVAALVDGAVTIEDLQSRVLAHSSTEGDVDELRRLTVLGRRVPEWRVAAMREDGFFQALWNATDVLYRPARGENPERLVAMIRGGDERLGSIWVAAVGRPLAPNAADVLRAAARVAAAHLLRHRTRGGHDRLAEEAARALLEGRGPADASAERAGLPARGNCAVLAVHTGDRGDGDPVRLHGMLTLHCTTYGHRAVVVLLDGGTLVVVGGLEQDGQRAEEQVTRLGTSLAKQVSTAFGTEARIGLGDVVAGPARLPESRRSAEAALRALLTAGGDRTVARVAEVAEAVGMAQVTDALQEVSLPSQTPVARLAAFDAEHKGSFLVESLRAYLDHFGDVPAASKALGVHSNTLRYRIRRVVQESGIDLGDPDARLLAQIQLRLLDRGDT</sequence>
<evidence type="ECO:0000256" key="1">
    <source>
        <dbReference type="ARBA" id="ARBA00006754"/>
    </source>
</evidence>
<protein>
    <submittedName>
        <fullName evidence="4">Helix-turn-helix domain-containing protein</fullName>
    </submittedName>
</protein>
<dbReference type="PANTHER" id="PTHR33744:SF17">
    <property type="entry name" value="CONSERVED PROTEIN"/>
    <property type="match status" value="1"/>
</dbReference>
<feature type="domain" description="CdaR GGDEF-like" evidence="3">
    <location>
        <begin position="307"/>
        <end position="427"/>
    </location>
</feature>
<dbReference type="InterPro" id="IPR042070">
    <property type="entry name" value="PucR_C-HTH_sf"/>
</dbReference>
<name>A0ABP5X6N8_9ACTN</name>
<dbReference type="PANTHER" id="PTHR33744">
    <property type="entry name" value="CARBOHYDRATE DIACID REGULATOR"/>
    <property type="match status" value="1"/>
</dbReference>
<reference evidence="5" key="1">
    <citation type="journal article" date="2019" name="Int. J. Syst. Evol. Microbiol.">
        <title>The Global Catalogue of Microorganisms (GCM) 10K type strain sequencing project: providing services to taxonomists for standard genome sequencing and annotation.</title>
        <authorList>
            <consortium name="The Broad Institute Genomics Platform"/>
            <consortium name="The Broad Institute Genome Sequencing Center for Infectious Disease"/>
            <person name="Wu L."/>
            <person name="Ma J."/>
        </authorList>
    </citation>
    <scope>NUCLEOTIDE SEQUENCE [LARGE SCALE GENOMIC DNA]</scope>
    <source>
        <strain evidence="5">JCM 6305</strain>
    </source>
</reference>